<evidence type="ECO:0000256" key="2">
    <source>
        <dbReference type="SAM" id="Coils"/>
    </source>
</evidence>
<dbReference type="InterPro" id="IPR019734">
    <property type="entry name" value="TPR_rpt"/>
</dbReference>
<reference evidence="6 7" key="1">
    <citation type="submission" date="2019-02" db="EMBL/GenBank/DDBJ databases">
        <title>Bacterial novel species Mucilaginibacter sp. 17JY9-4 isolated from soil.</title>
        <authorList>
            <person name="Jung H.-Y."/>
        </authorList>
    </citation>
    <scope>NUCLEOTIDE SEQUENCE [LARGE SCALE GENOMIC DNA]</scope>
    <source>
        <strain evidence="6 7">17JY9-4</strain>
    </source>
</reference>
<feature type="repeat" description="TPR" evidence="1">
    <location>
        <begin position="493"/>
        <end position="526"/>
    </location>
</feature>
<keyword evidence="7" id="KW-1185">Reference proteome</keyword>
<dbReference type="PANTHER" id="PTHR46825:SF9">
    <property type="entry name" value="BETA-LACTAMASE-RELATED DOMAIN-CONTAINING PROTEIN"/>
    <property type="match status" value="1"/>
</dbReference>
<proteinExistence type="predicted"/>
<organism evidence="6 7">
    <name type="scientific">Mucilaginibacter terrigena</name>
    <dbReference type="NCBI Taxonomy" id="2492395"/>
    <lineage>
        <taxon>Bacteria</taxon>
        <taxon>Pseudomonadati</taxon>
        <taxon>Bacteroidota</taxon>
        <taxon>Sphingobacteriia</taxon>
        <taxon>Sphingobacteriales</taxon>
        <taxon>Sphingobacteriaceae</taxon>
        <taxon>Mucilaginibacter</taxon>
    </lineage>
</organism>
<keyword evidence="1" id="KW-0802">TPR repeat</keyword>
<protein>
    <submittedName>
        <fullName evidence="6">Serine hydrolase</fullName>
    </submittedName>
</protein>
<dbReference type="OrthoDB" id="9793489at2"/>
<dbReference type="InterPro" id="IPR011990">
    <property type="entry name" value="TPR-like_helical_dom_sf"/>
</dbReference>
<evidence type="ECO:0000313" key="6">
    <source>
        <dbReference type="EMBL" id="RYU86916.1"/>
    </source>
</evidence>
<dbReference type="GO" id="GO:0016787">
    <property type="term" value="F:hydrolase activity"/>
    <property type="evidence" value="ECO:0007669"/>
    <property type="project" value="UniProtKB-KW"/>
</dbReference>
<keyword evidence="4" id="KW-0732">Signal</keyword>
<feature type="transmembrane region" description="Helical" evidence="3">
    <location>
        <begin position="319"/>
        <end position="340"/>
    </location>
</feature>
<feature type="transmembrane region" description="Helical" evidence="3">
    <location>
        <begin position="295"/>
        <end position="312"/>
    </location>
</feature>
<evidence type="ECO:0000256" key="3">
    <source>
        <dbReference type="SAM" id="Phobius"/>
    </source>
</evidence>
<dbReference type="SUPFAM" id="SSF48452">
    <property type="entry name" value="TPR-like"/>
    <property type="match status" value="1"/>
</dbReference>
<accession>A0A4Q5LHG4</accession>
<comment type="caution">
    <text evidence="6">The sequence shown here is derived from an EMBL/GenBank/DDBJ whole genome shotgun (WGS) entry which is preliminary data.</text>
</comment>
<dbReference type="InterPro" id="IPR004042">
    <property type="entry name" value="Intein_endonuc_central"/>
</dbReference>
<gene>
    <name evidence="6" type="ORF">EWM62_17350</name>
</gene>
<dbReference type="EMBL" id="SEWG01000008">
    <property type="protein sequence ID" value="RYU86916.1"/>
    <property type="molecule type" value="Genomic_DNA"/>
</dbReference>
<evidence type="ECO:0000313" key="7">
    <source>
        <dbReference type="Proteomes" id="UP000293331"/>
    </source>
</evidence>
<dbReference type="InterPro" id="IPR001466">
    <property type="entry name" value="Beta-lactam-related"/>
</dbReference>
<dbReference type="PROSITE" id="PS50005">
    <property type="entry name" value="TPR"/>
    <property type="match status" value="1"/>
</dbReference>
<name>A0A4Q5LHG4_9SPHI</name>
<evidence type="ECO:0000256" key="4">
    <source>
        <dbReference type="SAM" id="SignalP"/>
    </source>
</evidence>
<feature type="coiled-coil region" evidence="2">
    <location>
        <begin position="441"/>
        <end position="468"/>
    </location>
</feature>
<dbReference type="InterPro" id="IPR050491">
    <property type="entry name" value="AmpC-like"/>
</dbReference>
<feature type="chain" id="PRO_5020935963" evidence="4">
    <location>
        <begin position="19"/>
        <end position="534"/>
    </location>
</feature>
<dbReference type="PANTHER" id="PTHR46825">
    <property type="entry name" value="D-ALANYL-D-ALANINE-CARBOXYPEPTIDASE/ENDOPEPTIDASE AMPH"/>
    <property type="match status" value="1"/>
</dbReference>
<dbReference type="Proteomes" id="UP000293331">
    <property type="component" value="Unassembled WGS sequence"/>
</dbReference>
<dbReference type="AlphaFoldDB" id="A0A4Q5LHG4"/>
<feature type="domain" description="DOD-type homing endonuclease" evidence="5">
    <location>
        <begin position="245"/>
        <end position="309"/>
    </location>
</feature>
<dbReference type="Pfam" id="PF00144">
    <property type="entry name" value="Beta-lactamase"/>
    <property type="match status" value="1"/>
</dbReference>
<feature type="signal peptide" evidence="4">
    <location>
        <begin position="1"/>
        <end position="18"/>
    </location>
</feature>
<keyword evidence="3" id="KW-0472">Membrane</keyword>
<dbReference type="Gene3D" id="3.40.710.10">
    <property type="entry name" value="DD-peptidase/beta-lactamase superfamily"/>
    <property type="match status" value="2"/>
</dbReference>
<keyword evidence="6" id="KW-0378">Hydrolase</keyword>
<dbReference type="GO" id="GO:0004519">
    <property type="term" value="F:endonuclease activity"/>
    <property type="evidence" value="ECO:0007669"/>
    <property type="project" value="InterPro"/>
</dbReference>
<dbReference type="InterPro" id="IPR012338">
    <property type="entry name" value="Beta-lactam/transpept-like"/>
</dbReference>
<evidence type="ECO:0000256" key="1">
    <source>
        <dbReference type="PROSITE-ProRule" id="PRU00339"/>
    </source>
</evidence>
<evidence type="ECO:0000259" key="5">
    <source>
        <dbReference type="PROSITE" id="PS50819"/>
    </source>
</evidence>
<dbReference type="Gene3D" id="1.25.40.10">
    <property type="entry name" value="Tetratricopeptide repeat domain"/>
    <property type="match status" value="1"/>
</dbReference>
<dbReference type="RefSeq" id="WP_129877946.1">
    <property type="nucleotide sequence ID" value="NZ_SEWG01000008.1"/>
</dbReference>
<dbReference type="SMART" id="SM00028">
    <property type="entry name" value="TPR"/>
    <property type="match status" value="2"/>
</dbReference>
<keyword evidence="2" id="KW-0175">Coiled coil</keyword>
<dbReference type="SUPFAM" id="SSF56601">
    <property type="entry name" value="beta-lactamase/transpeptidase-like"/>
    <property type="match status" value="1"/>
</dbReference>
<sequence length="534" mass="60185">MKIYLVIIAMLLSQAIFGQSNIAKVDSLMSQLIRYKVFRGSILVAQNGKIIFKKSNGLANIGTKDFITDNTPFYLASVSKTFTAVAITQLIEKGKLNFNDNLKKFYPNFPAENITVKDLLAHTSGIADYIADLYIPYWDENKIPDSLHKISSNKEVIAFLLRKYPGKHFETGKYQEYMNTNYVILASIIEKVSGQSYTDYLHEHIFSPYNMQHSFVYFQDSIPNHAIGYKYSFYKDTAKSNNLGILNGVYGDGGLYSTTEDLLKFINGYFSGRLVSTKMVNTATVSINLNMGPPIITKGLIVLLLGLGLTWFARRKKWWWIGTFSIVAIGIVIISIGISFKKSDIPDYGLGWQTKNYNNEAVAYHTGGWGGANNIIWHEKSGLTIIVLSNNGICPSYDLALEISNIFHNKPYKCPTPPIASFYCREIIKNDDTSKAIHVSKSIWENDIKNIKRRYQQEESDLNEAGYEFLKLNKIPESLAAFRLNTQLFPNSWNAFDSYGEALMAAGKKPESIAAYKKSLELNPSNKNAADKIK</sequence>
<keyword evidence="3" id="KW-0812">Transmembrane</keyword>
<dbReference type="PROSITE" id="PS50819">
    <property type="entry name" value="INTEIN_ENDONUCLEASE"/>
    <property type="match status" value="1"/>
</dbReference>
<keyword evidence="3" id="KW-1133">Transmembrane helix</keyword>